<dbReference type="PANTHER" id="PTHR10993:SF7">
    <property type="entry name" value="LIPOYLTRANSFERASE 2, MITOCHONDRIAL-RELATED"/>
    <property type="match status" value="1"/>
</dbReference>
<protein>
    <recommendedName>
        <fullName evidence="5 6">Octanoyltransferase</fullName>
        <ecNumber evidence="5 6">2.3.1.181</ecNumber>
    </recommendedName>
    <alternativeName>
        <fullName evidence="5">Lipoate-protein ligase B</fullName>
    </alternativeName>
    <alternativeName>
        <fullName evidence="5">Lipoyl/octanoyl transferase</fullName>
    </alternativeName>
    <alternativeName>
        <fullName evidence="5">Octanoyl-[acyl-carrier-protein]-protein N-octanoyltransferase</fullName>
    </alternativeName>
</protein>
<dbReference type="PROSITE" id="PS51733">
    <property type="entry name" value="BPL_LPL_CATALYTIC"/>
    <property type="match status" value="1"/>
</dbReference>
<dbReference type="InterPro" id="IPR020605">
    <property type="entry name" value="Octanoyltransferase_CS"/>
</dbReference>
<feature type="domain" description="BPL/LPL catalytic" evidence="7">
    <location>
        <begin position="39"/>
        <end position="217"/>
    </location>
</feature>
<dbReference type="InterPro" id="IPR000544">
    <property type="entry name" value="Octanoyltransferase"/>
</dbReference>
<accession>A0ABY5AVR1</accession>
<comment type="subcellular location">
    <subcellularLocation>
        <location evidence="5">Cytoplasm</location>
    </subcellularLocation>
</comment>
<dbReference type="EMBL" id="CP098611">
    <property type="protein sequence ID" value="USR93140.1"/>
    <property type="molecule type" value="Genomic_DNA"/>
</dbReference>
<feature type="binding site" evidence="5">
    <location>
        <begin position="161"/>
        <end position="163"/>
    </location>
    <ligand>
        <name>substrate</name>
    </ligand>
</feature>
<keyword evidence="2 5" id="KW-0808">Transferase</keyword>
<keyword evidence="9" id="KW-1185">Reference proteome</keyword>
<proteinExistence type="inferred from homology"/>
<feature type="binding site" evidence="5">
    <location>
        <begin position="81"/>
        <end position="88"/>
    </location>
    <ligand>
        <name>substrate</name>
    </ligand>
</feature>
<gene>
    <name evidence="5 8" type="primary">lipB</name>
    <name evidence="8" type="ORF">NEA10_08800</name>
</gene>
<evidence type="ECO:0000313" key="8">
    <source>
        <dbReference type="EMBL" id="USR93140.1"/>
    </source>
</evidence>
<sequence>MFSTTSPPRLHILWFQTPIPYQTAWEIQRSLFEARRAAPQLEDVLLLLEHPPVYTLGRGADAKFLQFNPEVSGREVYRVGRGGEVTYHCPGQLVGYPILNLKRHQPDLHDYLRRLEGSLIAVLAHWGLSGSRLPGLTGVWLEGAKVAAIGIQVSRWITCHGFALNVCPDLQGFREIVPCGIGDRPVGSLRQWLPQITVFEVIPVLIEAFAETFSLTPHLYPLEAEIPERLWGELLGLAKADSIPLNEDK</sequence>
<dbReference type="NCBIfam" id="TIGR00214">
    <property type="entry name" value="lipB"/>
    <property type="match status" value="1"/>
</dbReference>
<reference evidence="8" key="1">
    <citation type="submission" date="2022-06" db="EMBL/GenBank/DDBJ databases">
        <title>Genome sequence of Phormidium yuhuli AB48 isolated from an industrial photobioreactor environment.</title>
        <authorList>
            <person name="Qiu Y."/>
            <person name="Noonan A.J.C."/>
            <person name="Dofher K."/>
            <person name="Koch M."/>
            <person name="Kieft B."/>
            <person name="Lin X."/>
            <person name="Ziels R.M."/>
            <person name="Hallam S.J."/>
        </authorList>
    </citation>
    <scope>NUCLEOTIDE SEQUENCE</scope>
    <source>
        <strain evidence="8">AB48</strain>
    </source>
</reference>
<keyword evidence="5" id="KW-0963">Cytoplasm</keyword>
<feature type="site" description="Lowers pKa of active site Cys" evidence="5">
    <location>
        <position position="145"/>
    </location>
</feature>
<dbReference type="InterPro" id="IPR045864">
    <property type="entry name" value="aa-tRNA-synth_II/BPL/LPL"/>
</dbReference>
<comment type="function">
    <text evidence="4 5 6">Catalyzes the transfer of endogenously produced octanoic acid from octanoyl-acyl-carrier-protein onto the lipoyl domains of lipoate-dependent enzymes. Lipoyl-ACP can also act as a substrate although octanoyl-ACP is likely to be the physiological substrate.</text>
</comment>
<dbReference type="Pfam" id="PF21948">
    <property type="entry name" value="LplA-B_cat"/>
    <property type="match status" value="1"/>
</dbReference>
<feature type="binding site" evidence="5">
    <location>
        <begin position="148"/>
        <end position="150"/>
    </location>
    <ligand>
        <name>substrate</name>
    </ligand>
</feature>
<comment type="catalytic activity">
    <reaction evidence="5 6">
        <text>octanoyl-[ACP] + L-lysyl-[protein] = N(6)-octanoyl-L-lysyl-[protein] + holo-[ACP] + H(+)</text>
        <dbReference type="Rhea" id="RHEA:17665"/>
        <dbReference type="Rhea" id="RHEA-COMP:9636"/>
        <dbReference type="Rhea" id="RHEA-COMP:9685"/>
        <dbReference type="Rhea" id="RHEA-COMP:9752"/>
        <dbReference type="Rhea" id="RHEA-COMP:9928"/>
        <dbReference type="ChEBI" id="CHEBI:15378"/>
        <dbReference type="ChEBI" id="CHEBI:29969"/>
        <dbReference type="ChEBI" id="CHEBI:64479"/>
        <dbReference type="ChEBI" id="CHEBI:78463"/>
        <dbReference type="ChEBI" id="CHEBI:78809"/>
        <dbReference type="EC" id="2.3.1.181"/>
    </reaction>
</comment>
<comment type="pathway">
    <text evidence="1 5 6">Protein modification; protein lipoylation via endogenous pathway; protein N(6)-(lipoyl)lysine from octanoyl-[acyl-carrier-protein]: step 1/2.</text>
</comment>
<comment type="similarity">
    <text evidence="5 6">Belongs to the LipB family.</text>
</comment>
<evidence type="ECO:0000256" key="6">
    <source>
        <dbReference type="PIRNR" id="PIRNR016262"/>
    </source>
</evidence>
<name>A0ABY5AVR1_9CYAN</name>
<dbReference type="SUPFAM" id="SSF55681">
    <property type="entry name" value="Class II aaRS and biotin synthetases"/>
    <property type="match status" value="1"/>
</dbReference>
<dbReference type="Proteomes" id="UP001056708">
    <property type="component" value="Chromosome"/>
</dbReference>
<dbReference type="EC" id="2.3.1.181" evidence="5 6"/>
<evidence type="ECO:0000256" key="3">
    <source>
        <dbReference type="ARBA" id="ARBA00023315"/>
    </source>
</evidence>
<evidence type="ECO:0000256" key="4">
    <source>
        <dbReference type="ARBA" id="ARBA00024732"/>
    </source>
</evidence>
<dbReference type="InterPro" id="IPR004143">
    <property type="entry name" value="BPL_LPL_catalytic"/>
</dbReference>
<evidence type="ECO:0000259" key="7">
    <source>
        <dbReference type="PROSITE" id="PS51733"/>
    </source>
</evidence>
<dbReference type="RefSeq" id="WP_252665325.1">
    <property type="nucleotide sequence ID" value="NZ_CP098611.1"/>
</dbReference>
<evidence type="ECO:0000256" key="5">
    <source>
        <dbReference type="HAMAP-Rule" id="MF_00013"/>
    </source>
</evidence>
<evidence type="ECO:0000256" key="1">
    <source>
        <dbReference type="ARBA" id="ARBA00004821"/>
    </source>
</evidence>
<dbReference type="PANTHER" id="PTHR10993">
    <property type="entry name" value="OCTANOYLTRANSFERASE"/>
    <property type="match status" value="1"/>
</dbReference>
<dbReference type="Gene3D" id="3.30.930.10">
    <property type="entry name" value="Bira Bifunctional Protein, Domain 2"/>
    <property type="match status" value="1"/>
</dbReference>
<evidence type="ECO:0000256" key="2">
    <source>
        <dbReference type="ARBA" id="ARBA00022679"/>
    </source>
</evidence>
<dbReference type="PROSITE" id="PS01313">
    <property type="entry name" value="LIPB"/>
    <property type="match status" value="1"/>
</dbReference>
<feature type="active site" description="Acyl-thioester intermediate" evidence="5">
    <location>
        <position position="179"/>
    </location>
</feature>
<dbReference type="HAMAP" id="MF_00013">
    <property type="entry name" value="LipB"/>
    <property type="match status" value="1"/>
</dbReference>
<organism evidence="8 9">
    <name type="scientific">Phormidium yuhuli AB48</name>
    <dbReference type="NCBI Taxonomy" id="2940671"/>
    <lineage>
        <taxon>Bacteria</taxon>
        <taxon>Bacillati</taxon>
        <taxon>Cyanobacteriota</taxon>
        <taxon>Cyanophyceae</taxon>
        <taxon>Oscillatoriophycideae</taxon>
        <taxon>Oscillatoriales</taxon>
        <taxon>Oscillatoriaceae</taxon>
        <taxon>Phormidium</taxon>
        <taxon>Phormidium yuhuli</taxon>
    </lineage>
</organism>
<dbReference type="CDD" id="cd16444">
    <property type="entry name" value="LipB"/>
    <property type="match status" value="1"/>
</dbReference>
<dbReference type="NCBIfam" id="NF010925">
    <property type="entry name" value="PRK14345.1"/>
    <property type="match status" value="1"/>
</dbReference>
<dbReference type="GO" id="GO:0033819">
    <property type="term" value="F:lipoyl(octanoyl) transferase activity"/>
    <property type="evidence" value="ECO:0007669"/>
    <property type="project" value="UniProtKB-EC"/>
</dbReference>
<dbReference type="PIRSF" id="PIRSF016262">
    <property type="entry name" value="LPLase"/>
    <property type="match status" value="1"/>
</dbReference>
<keyword evidence="3 5" id="KW-0012">Acyltransferase</keyword>
<comment type="miscellaneous">
    <text evidence="5">In the reaction, the free carboxyl group of octanoic acid is attached via an amide linkage to the epsilon-amino group of a specific lysine residue of lipoyl domains of lipoate-dependent enzymes.</text>
</comment>
<evidence type="ECO:0000313" key="9">
    <source>
        <dbReference type="Proteomes" id="UP001056708"/>
    </source>
</evidence>